<dbReference type="PANTHER" id="PTHR34580">
    <property type="match status" value="1"/>
</dbReference>
<protein>
    <submittedName>
        <fullName evidence="3">WYL domain-containing protein</fullName>
    </submittedName>
</protein>
<evidence type="ECO:0000313" key="4">
    <source>
        <dbReference type="Proteomes" id="UP000824090"/>
    </source>
</evidence>
<dbReference type="InterPro" id="IPR026881">
    <property type="entry name" value="WYL_dom"/>
</dbReference>
<dbReference type="PROSITE" id="PS52050">
    <property type="entry name" value="WYL"/>
    <property type="match status" value="1"/>
</dbReference>
<reference evidence="3" key="2">
    <citation type="journal article" date="2021" name="PeerJ">
        <title>Extensive microbial diversity within the chicken gut microbiome revealed by metagenomics and culture.</title>
        <authorList>
            <person name="Gilroy R."/>
            <person name="Ravi A."/>
            <person name="Getino M."/>
            <person name="Pursley I."/>
            <person name="Horton D.L."/>
            <person name="Alikhan N.F."/>
            <person name="Baker D."/>
            <person name="Gharbi K."/>
            <person name="Hall N."/>
            <person name="Watson M."/>
            <person name="Adriaenssens E.M."/>
            <person name="Foster-Nyarko E."/>
            <person name="Jarju S."/>
            <person name="Secka A."/>
            <person name="Antonio M."/>
            <person name="Oren A."/>
            <person name="Chaudhuri R.R."/>
            <person name="La Ragione R."/>
            <person name="Hildebrand F."/>
            <person name="Pallen M.J."/>
        </authorList>
    </citation>
    <scope>NUCLEOTIDE SEQUENCE</scope>
    <source>
        <strain evidence="3">ChiHcec3-6078</strain>
    </source>
</reference>
<dbReference type="EMBL" id="DVMP01000035">
    <property type="protein sequence ID" value="HIU25164.1"/>
    <property type="molecule type" value="Genomic_DNA"/>
</dbReference>
<comment type="caution">
    <text evidence="3">The sequence shown here is derived from an EMBL/GenBank/DDBJ whole genome shotgun (WGS) entry which is preliminary data.</text>
</comment>
<name>A0A9D1L507_9FIRM</name>
<sequence length="333" mass="39014">MTEMEGKQVKKLYILYILKILEKYSDCNHRLTQQDIIKLMEKEYGVSCERKTVSRNISDLADAGYEIERRDGGYYLDSRPFEDSELRLLIDSVIASRHIPARQAADLVDKLMGQSSVYFKNSLKHIYSLDKMEHEESNDLFWNLECIGEAIDRNRKIAFYYNKYGEDKKLHHTTEKEHVVNPYYIAIANGRYYLVANNDRYRDITHFRLEKISGARILKEARKPKEEIEEFKGGEGLSKHMVERVYMFSGSPCRVVMKVSPEGINDAIDWLGRDIRIEKKDGYFTVETVTNKNAIKYWAMQFGERTEILEPEELRKEIGIMTAHMNEKYNGGK</sequence>
<dbReference type="InterPro" id="IPR057727">
    <property type="entry name" value="WCX_dom"/>
</dbReference>
<accession>A0A9D1L507</accession>
<dbReference type="Pfam" id="PF25583">
    <property type="entry name" value="WCX"/>
    <property type="match status" value="1"/>
</dbReference>
<dbReference type="AlphaFoldDB" id="A0A9D1L507"/>
<dbReference type="PANTHER" id="PTHR34580:SF1">
    <property type="entry name" value="PROTEIN PAFC"/>
    <property type="match status" value="1"/>
</dbReference>
<evidence type="ECO:0000313" key="3">
    <source>
        <dbReference type="EMBL" id="HIU25164.1"/>
    </source>
</evidence>
<proteinExistence type="predicted"/>
<evidence type="ECO:0000259" key="2">
    <source>
        <dbReference type="Pfam" id="PF25583"/>
    </source>
</evidence>
<feature type="domain" description="WCX" evidence="2">
    <location>
        <begin position="252"/>
        <end position="318"/>
    </location>
</feature>
<evidence type="ECO:0000259" key="1">
    <source>
        <dbReference type="Pfam" id="PF13280"/>
    </source>
</evidence>
<feature type="domain" description="WYL" evidence="1">
    <location>
        <begin position="144"/>
        <end position="216"/>
    </location>
</feature>
<reference evidence="3" key="1">
    <citation type="submission" date="2020-10" db="EMBL/GenBank/DDBJ databases">
        <authorList>
            <person name="Gilroy R."/>
        </authorList>
    </citation>
    <scope>NUCLEOTIDE SEQUENCE</scope>
    <source>
        <strain evidence="3">ChiHcec3-6078</strain>
    </source>
</reference>
<organism evidence="3 4">
    <name type="scientific">Candidatus Allocopromorpha excrementigallinarum</name>
    <dbReference type="NCBI Taxonomy" id="2840742"/>
    <lineage>
        <taxon>Bacteria</taxon>
        <taxon>Bacillati</taxon>
        <taxon>Bacillota</taxon>
        <taxon>Clostridia</taxon>
        <taxon>Eubacteriales</taxon>
        <taxon>Eubacteriaceae</taxon>
        <taxon>Eubacteriaceae incertae sedis</taxon>
        <taxon>Candidatus Allocopromorpha</taxon>
    </lineage>
</organism>
<dbReference type="Proteomes" id="UP000824090">
    <property type="component" value="Unassembled WGS sequence"/>
</dbReference>
<gene>
    <name evidence="3" type="ORF">IAC50_01535</name>
</gene>
<dbReference type="Pfam" id="PF13280">
    <property type="entry name" value="WYL"/>
    <property type="match status" value="1"/>
</dbReference>
<dbReference type="InterPro" id="IPR051534">
    <property type="entry name" value="CBASS_pafABC_assoc_protein"/>
</dbReference>